<organism evidence="1 2">
    <name type="scientific">Solanum tuberosum</name>
    <name type="common">Potato</name>
    <dbReference type="NCBI Taxonomy" id="4113"/>
    <lineage>
        <taxon>Eukaryota</taxon>
        <taxon>Viridiplantae</taxon>
        <taxon>Streptophyta</taxon>
        <taxon>Embryophyta</taxon>
        <taxon>Tracheophyta</taxon>
        <taxon>Spermatophyta</taxon>
        <taxon>Magnoliopsida</taxon>
        <taxon>eudicotyledons</taxon>
        <taxon>Gunneridae</taxon>
        <taxon>Pentapetalae</taxon>
        <taxon>asterids</taxon>
        <taxon>lamiids</taxon>
        <taxon>Solanales</taxon>
        <taxon>Solanaceae</taxon>
        <taxon>Solanoideae</taxon>
        <taxon>Solaneae</taxon>
        <taxon>Solanum</taxon>
    </lineage>
</organism>
<comment type="caution">
    <text evidence="1">The sequence shown here is derived from an EMBL/GenBank/DDBJ whole genome shotgun (WGS) entry which is preliminary data.</text>
</comment>
<gene>
    <name evidence="1" type="ORF">KY290_022857</name>
</gene>
<dbReference type="EMBL" id="JAIVGD010000015">
    <property type="protein sequence ID" value="KAH0759364.1"/>
    <property type="molecule type" value="Genomic_DNA"/>
</dbReference>
<name>A0ABQ7V5L6_SOLTU</name>
<evidence type="ECO:0000313" key="1">
    <source>
        <dbReference type="EMBL" id="KAH0759364.1"/>
    </source>
</evidence>
<accession>A0ABQ7V5L6</accession>
<keyword evidence="2" id="KW-1185">Reference proteome</keyword>
<dbReference type="Proteomes" id="UP000826656">
    <property type="component" value="Unassembled WGS sequence"/>
</dbReference>
<proteinExistence type="predicted"/>
<evidence type="ECO:0000313" key="2">
    <source>
        <dbReference type="Proteomes" id="UP000826656"/>
    </source>
</evidence>
<sequence length="68" mass="7887">MITTSTYLQRIQKFLIKSSTFTCSLLGTTSHHFVTFAYDRDNIMNNSPYAVVYFMRKINYGQANCSVF</sequence>
<reference evidence="1 2" key="1">
    <citation type="journal article" date="2021" name="bioRxiv">
        <title>Chromosome-scale and haplotype-resolved genome assembly of a tetraploid potato cultivar.</title>
        <authorList>
            <person name="Sun H."/>
            <person name="Jiao W.-B."/>
            <person name="Krause K."/>
            <person name="Campoy J.A."/>
            <person name="Goel M."/>
            <person name="Folz-Donahue K."/>
            <person name="Kukat C."/>
            <person name="Huettel B."/>
            <person name="Schneeberger K."/>
        </authorList>
    </citation>
    <scope>NUCLEOTIDE SEQUENCE [LARGE SCALE GENOMIC DNA]</scope>
    <source>
        <strain evidence="1">SolTubOtavaFocal</strain>
        <tissue evidence="1">Leaves</tissue>
    </source>
</reference>
<protein>
    <submittedName>
        <fullName evidence="1">Uncharacterized protein</fullName>
    </submittedName>
</protein>